<dbReference type="InterPro" id="IPR050836">
    <property type="entry name" value="SDS22/Internalin_LRR"/>
</dbReference>
<gene>
    <name evidence="4" type="primary">AUGUSTUS-3.0.2_30654</name>
    <name evidence="4" type="ORF">TcasGA2_TC030654</name>
</gene>
<dbReference type="InterPro" id="IPR001611">
    <property type="entry name" value="Leu-rich_rpt"/>
</dbReference>
<evidence type="ECO:0000256" key="3">
    <source>
        <dbReference type="SAM" id="MobiDB-lite"/>
    </source>
</evidence>
<dbReference type="Pfam" id="PF12799">
    <property type="entry name" value="LRR_4"/>
    <property type="match status" value="1"/>
</dbReference>
<dbReference type="eggNOG" id="KOG0531">
    <property type="taxonomic scope" value="Eukaryota"/>
</dbReference>
<dbReference type="InterPro" id="IPR025875">
    <property type="entry name" value="Leu-rich_rpt_4"/>
</dbReference>
<dbReference type="AlphaFoldDB" id="D6WU69"/>
<feature type="region of interest" description="Disordered" evidence="3">
    <location>
        <begin position="315"/>
        <end position="336"/>
    </location>
</feature>
<evidence type="ECO:0000256" key="1">
    <source>
        <dbReference type="ARBA" id="ARBA00022614"/>
    </source>
</evidence>
<proteinExistence type="predicted"/>
<evidence type="ECO:0000313" key="5">
    <source>
        <dbReference type="Proteomes" id="UP000007266"/>
    </source>
</evidence>
<reference evidence="4 5" key="2">
    <citation type="journal article" date="2010" name="Nucleic Acids Res.">
        <title>BeetleBase in 2010: revisions to provide comprehensive genomic information for Tribolium castaneum.</title>
        <authorList>
            <person name="Kim H.S."/>
            <person name="Murphy T."/>
            <person name="Xia J."/>
            <person name="Caragea D."/>
            <person name="Park Y."/>
            <person name="Beeman R.W."/>
            <person name="Lorenzen M.D."/>
            <person name="Butcher S."/>
            <person name="Manak J.R."/>
            <person name="Brown S.J."/>
        </authorList>
    </citation>
    <scope>GENOME REANNOTATION</scope>
    <source>
        <strain evidence="4 5">Georgia GA2</strain>
    </source>
</reference>
<dbReference type="PANTHER" id="PTHR46652">
    <property type="entry name" value="LEUCINE-RICH REPEAT AND IQ DOMAIN-CONTAINING PROTEIN 1-RELATED"/>
    <property type="match status" value="1"/>
</dbReference>
<dbReference type="CDD" id="cd21340">
    <property type="entry name" value="PPP1R42"/>
    <property type="match status" value="1"/>
</dbReference>
<dbReference type="PANTHER" id="PTHR46652:SF3">
    <property type="entry name" value="LEUCINE-RICH REPEAT-CONTAINING PROTEIN 9"/>
    <property type="match status" value="1"/>
</dbReference>
<sequence length="336" mass="38959">MKTDKMESAKNADAKLSKSSLHKEKKNTHLYFNDKYLKKIPKFANPHHVLVLYVHNNEIHEITGLEHAHNLTNLYLQNNRILRIENLGNLRKLKKLYLGHNTISVVEGLQNLQNLEVLHLEKQCLFEGNCLCFDPRSVNALSHTLQILNISYNKIQTISSLAPLKSLRVFNASHNELSNIDEVCGVIKDWFYLKDLVLAANPICKNRLYKEEIIANAYCLDTLDQKNISDHTRNFLKRLHGERIAQRLHKSVNLANKVPELSKNYSSAIQKAVSISILKQNKELDDEIFDEKNAVYIPWRTLPKPQHVAKLRQLSKNHKKRKNESHRQMSTLYSHI</sequence>
<dbReference type="PROSITE" id="PS51450">
    <property type="entry name" value="LRR"/>
    <property type="match status" value="3"/>
</dbReference>
<dbReference type="SUPFAM" id="SSF52058">
    <property type="entry name" value="L domain-like"/>
    <property type="match status" value="1"/>
</dbReference>
<dbReference type="InterPro" id="IPR032675">
    <property type="entry name" value="LRR_dom_sf"/>
</dbReference>
<keyword evidence="5" id="KW-1185">Reference proteome</keyword>
<reference evidence="4 5" key="1">
    <citation type="journal article" date="2008" name="Nature">
        <title>The genome of the model beetle and pest Tribolium castaneum.</title>
        <authorList>
            <consortium name="Tribolium Genome Sequencing Consortium"/>
            <person name="Richards S."/>
            <person name="Gibbs R.A."/>
            <person name="Weinstock G.M."/>
            <person name="Brown S.J."/>
            <person name="Denell R."/>
            <person name="Beeman R.W."/>
            <person name="Gibbs R."/>
            <person name="Beeman R.W."/>
            <person name="Brown S.J."/>
            <person name="Bucher G."/>
            <person name="Friedrich M."/>
            <person name="Grimmelikhuijzen C.J."/>
            <person name="Klingler M."/>
            <person name="Lorenzen M."/>
            <person name="Richards S."/>
            <person name="Roth S."/>
            <person name="Schroder R."/>
            <person name="Tautz D."/>
            <person name="Zdobnov E.M."/>
            <person name="Muzny D."/>
            <person name="Gibbs R.A."/>
            <person name="Weinstock G.M."/>
            <person name="Attaway T."/>
            <person name="Bell S."/>
            <person name="Buhay C.J."/>
            <person name="Chandrabose M.N."/>
            <person name="Chavez D."/>
            <person name="Clerk-Blankenburg K.P."/>
            <person name="Cree A."/>
            <person name="Dao M."/>
            <person name="Davis C."/>
            <person name="Chacko J."/>
            <person name="Dinh H."/>
            <person name="Dugan-Rocha S."/>
            <person name="Fowler G."/>
            <person name="Garner T.T."/>
            <person name="Garnes J."/>
            <person name="Gnirke A."/>
            <person name="Hawes A."/>
            <person name="Hernandez J."/>
            <person name="Hines S."/>
            <person name="Holder M."/>
            <person name="Hume J."/>
            <person name="Jhangiani S.N."/>
            <person name="Joshi V."/>
            <person name="Khan Z.M."/>
            <person name="Jackson L."/>
            <person name="Kovar C."/>
            <person name="Kowis A."/>
            <person name="Lee S."/>
            <person name="Lewis L.R."/>
            <person name="Margolis J."/>
            <person name="Morgan M."/>
            <person name="Nazareth L.V."/>
            <person name="Nguyen N."/>
            <person name="Okwuonu G."/>
            <person name="Parker D."/>
            <person name="Richards S."/>
            <person name="Ruiz S.J."/>
            <person name="Santibanez J."/>
            <person name="Savard J."/>
            <person name="Scherer S.E."/>
            <person name="Schneider B."/>
            <person name="Sodergren E."/>
            <person name="Tautz D."/>
            <person name="Vattahil S."/>
            <person name="Villasana D."/>
            <person name="White C.S."/>
            <person name="Wright R."/>
            <person name="Park Y."/>
            <person name="Beeman R.W."/>
            <person name="Lord J."/>
            <person name="Oppert B."/>
            <person name="Lorenzen M."/>
            <person name="Brown S."/>
            <person name="Wang L."/>
            <person name="Savard J."/>
            <person name="Tautz D."/>
            <person name="Richards S."/>
            <person name="Weinstock G."/>
            <person name="Gibbs R.A."/>
            <person name="Liu Y."/>
            <person name="Worley K."/>
            <person name="Weinstock G."/>
            <person name="Elsik C.G."/>
            <person name="Reese J.T."/>
            <person name="Elhaik E."/>
            <person name="Landan G."/>
            <person name="Graur D."/>
            <person name="Arensburger P."/>
            <person name="Atkinson P."/>
            <person name="Beeman R.W."/>
            <person name="Beidler J."/>
            <person name="Brown S.J."/>
            <person name="Demuth J.P."/>
            <person name="Drury D.W."/>
            <person name="Du Y.Z."/>
            <person name="Fujiwara H."/>
            <person name="Lorenzen M."/>
            <person name="Maselli V."/>
            <person name="Osanai M."/>
            <person name="Park Y."/>
            <person name="Robertson H.M."/>
            <person name="Tu Z."/>
            <person name="Wang J.J."/>
            <person name="Wang S."/>
            <person name="Richards S."/>
            <person name="Song H."/>
            <person name="Zhang L."/>
            <person name="Sodergren E."/>
            <person name="Werner D."/>
            <person name="Stanke M."/>
            <person name="Morgenstern B."/>
            <person name="Solovyev V."/>
            <person name="Kosarev P."/>
            <person name="Brown G."/>
            <person name="Chen H.C."/>
            <person name="Ermolaeva O."/>
            <person name="Hlavina W."/>
            <person name="Kapustin Y."/>
            <person name="Kiryutin B."/>
            <person name="Kitts P."/>
            <person name="Maglott D."/>
            <person name="Pruitt K."/>
            <person name="Sapojnikov V."/>
            <person name="Souvorov A."/>
            <person name="Mackey A.J."/>
            <person name="Waterhouse R.M."/>
            <person name="Wyder S."/>
            <person name="Zdobnov E.M."/>
            <person name="Zdobnov E.M."/>
            <person name="Wyder S."/>
            <person name="Kriventseva E.V."/>
            <person name="Kadowaki T."/>
            <person name="Bork P."/>
            <person name="Aranda M."/>
            <person name="Bao R."/>
            <person name="Beermann A."/>
            <person name="Berns N."/>
            <person name="Bolognesi R."/>
            <person name="Bonneton F."/>
            <person name="Bopp D."/>
            <person name="Brown S.J."/>
            <person name="Bucher G."/>
            <person name="Butts T."/>
            <person name="Chaumot A."/>
            <person name="Denell R.E."/>
            <person name="Ferrier D.E."/>
            <person name="Friedrich M."/>
            <person name="Gordon C.M."/>
            <person name="Jindra M."/>
            <person name="Klingler M."/>
            <person name="Lan Q."/>
            <person name="Lattorff H.M."/>
            <person name="Laudet V."/>
            <person name="von Levetsow C."/>
            <person name="Liu Z."/>
            <person name="Lutz R."/>
            <person name="Lynch J.A."/>
            <person name="da Fonseca R.N."/>
            <person name="Posnien N."/>
            <person name="Reuter R."/>
            <person name="Roth S."/>
            <person name="Savard J."/>
            <person name="Schinko J.B."/>
            <person name="Schmitt C."/>
            <person name="Schoppmeier M."/>
            <person name="Schroder R."/>
            <person name="Shippy T.D."/>
            <person name="Simonnet F."/>
            <person name="Marques-Souza H."/>
            <person name="Tautz D."/>
            <person name="Tomoyasu Y."/>
            <person name="Trauner J."/>
            <person name="Van der Zee M."/>
            <person name="Vervoort M."/>
            <person name="Wittkopp N."/>
            <person name="Wimmer E.A."/>
            <person name="Yang X."/>
            <person name="Jones A.K."/>
            <person name="Sattelle D.B."/>
            <person name="Ebert P.R."/>
            <person name="Nelson D."/>
            <person name="Scott J.G."/>
            <person name="Beeman R.W."/>
            <person name="Muthukrishnan S."/>
            <person name="Kramer K.J."/>
            <person name="Arakane Y."/>
            <person name="Beeman R.W."/>
            <person name="Zhu Q."/>
            <person name="Hogenkamp D."/>
            <person name="Dixit R."/>
            <person name="Oppert B."/>
            <person name="Jiang H."/>
            <person name="Zou Z."/>
            <person name="Marshall J."/>
            <person name="Elpidina E."/>
            <person name="Vinokurov K."/>
            <person name="Oppert C."/>
            <person name="Zou Z."/>
            <person name="Evans J."/>
            <person name="Lu Z."/>
            <person name="Zhao P."/>
            <person name="Sumathipala N."/>
            <person name="Altincicek B."/>
            <person name="Vilcinskas A."/>
            <person name="Williams M."/>
            <person name="Hultmark D."/>
            <person name="Hetru C."/>
            <person name="Jiang H."/>
            <person name="Grimmelikhuijzen C.J."/>
            <person name="Hauser F."/>
            <person name="Cazzamali G."/>
            <person name="Williamson M."/>
            <person name="Park Y."/>
            <person name="Li B."/>
            <person name="Tanaka Y."/>
            <person name="Predel R."/>
            <person name="Neupert S."/>
            <person name="Schachtner J."/>
            <person name="Verleyen P."/>
            <person name="Raible F."/>
            <person name="Bork P."/>
            <person name="Friedrich M."/>
            <person name="Walden K.K."/>
            <person name="Robertson H.M."/>
            <person name="Angeli S."/>
            <person name="Foret S."/>
            <person name="Bucher G."/>
            <person name="Schuetz S."/>
            <person name="Maleszka R."/>
            <person name="Wimmer E.A."/>
            <person name="Beeman R.W."/>
            <person name="Lorenzen M."/>
            <person name="Tomoyasu Y."/>
            <person name="Miller S.C."/>
            <person name="Grossmann D."/>
            <person name="Bucher G."/>
        </authorList>
    </citation>
    <scope>NUCLEOTIDE SEQUENCE [LARGE SCALE GENOMIC DNA]</scope>
    <source>
        <strain evidence="4 5">Georgia GA2</strain>
    </source>
</reference>
<name>D6WU69_TRICA</name>
<dbReference type="OrthoDB" id="10262005at2759"/>
<protein>
    <submittedName>
        <fullName evidence="4">Protein phosphatase 1 regulatory subunit 42-like Protein</fullName>
    </submittedName>
</protein>
<dbReference type="EMBL" id="KQ971352">
    <property type="protein sequence ID" value="EFA07664.2"/>
    <property type="molecule type" value="Genomic_DNA"/>
</dbReference>
<dbReference type="Proteomes" id="UP000007266">
    <property type="component" value="Linkage group 7"/>
</dbReference>
<dbReference type="InParanoid" id="D6WU69"/>
<keyword evidence="2" id="KW-0677">Repeat</keyword>
<dbReference type="Gene3D" id="3.80.10.10">
    <property type="entry name" value="Ribonuclease Inhibitor"/>
    <property type="match status" value="2"/>
</dbReference>
<feature type="compositionally biased region" description="Basic and acidic residues" evidence="3">
    <location>
        <begin position="1"/>
        <end position="16"/>
    </location>
</feature>
<dbReference type="STRING" id="7070.D6WU69"/>
<evidence type="ECO:0000313" key="4">
    <source>
        <dbReference type="EMBL" id="EFA07664.2"/>
    </source>
</evidence>
<feature type="compositionally biased region" description="Basic residues" evidence="3">
    <location>
        <begin position="315"/>
        <end position="324"/>
    </location>
</feature>
<dbReference type="OMA" id="RRFLMNW"/>
<dbReference type="HOGENOM" id="CLU_062444_0_0_1"/>
<organism evidence="4 5">
    <name type="scientific">Tribolium castaneum</name>
    <name type="common">Red flour beetle</name>
    <dbReference type="NCBI Taxonomy" id="7070"/>
    <lineage>
        <taxon>Eukaryota</taxon>
        <taxon>Metazoa</taxon>
        <taxon>Ecdysozoa</taxon>
        <taxon>Arthropoda</taxon>
        <taxon>Hexapoda</taxon>
        <taxon>Insecta</taxon>
        <taxon>Pterygota</taxon>
        <taxon>Neoptera</taxon>
        <taxon>Endopterygota</taxon>
        <taxon>Coleoptera</taxon>
        <taxon>Polyphaga</taxon>
        <taxon>Cucujiformia</taxon>
        <taxon>Tenebrionidae</taxon>
        <taxon>Tenebrionidae incertae sedis</taxon>
        <taxon>Tribolium</taxon>
    </lineage>
</organism>
<feature type="region of interest" description="Disordered" evidence="3">
    <location>
        <begin position="1"/>
        <end position="20"/>
    </location>
</feature>
<evidence type="ECO:0000256" key="2">
    <source>
        <dbReference type="ARBA" id="ARBA00022737"/>
    </source>
</evidence>
<keyword evidence="1" id="KW-0433">Leucine-rich repeat</keyword>
<dbReference type="GO" id="GO:0015630">
    <property type="term" value="C:microtubule cytoskeleton"/>
    <property type="evidence" value="ECO:0000318"/>
    <property type="project" value="GO_Central"/>
</dbReference>
<dbReference type="SMART" id="SM00365">
    <property type="entry name" value="LRR_SD22"/>
    <property type="match status" value="5"/>
</dbReference>
<accession>D6WU69</accession>